<feature type="signal peptide" evidence="2">
    <location>
        <begin position="1"/>
        <end position="24"/>
    </location>
</feature>
<evidence type="ECO:0000256" key="1">
    <source>
        <dbReference type="SAM" id="Coils"/>
    </source>
</evidence>
<dbReference type="Proteomes" id="UP000085678">
    <property type="component" value="Unplaced"/>
</dbReference>
<evidence type="ECO:0000256" key="2">
    <source>
        <dbReference type="SAM" id="SignalP"/>
    </source>
</evidence>
<dbReference type="RefSeq" id="XP_013408420.1">
    <property type="nucleotide sequence ID" value="XM_013552966.1"/>
</dbReference>
<keyword evidence="1" id="KW-0175">Coiled coil</keyword>
<dbReference type="InterPro" id="IPR000421">
    <property type="entry name" value="FA58C"/>
</dbReference>
<dbReference type="PROSITE" id="PS01285">
    <property type="entry name" value="FA58C_1"/>
    <property type="match status" value="1"/>
</dbReference>
<dbReference type="PANTHER" id="PTHR24543">
    <property type="entry name" value="MULTICOPPER OXIDASE-RELATED"/>
    <property type="match status" value="1"/>
</dbReference>
<sequence length="280" mass="31863">MSPLSSKTALLLVTLCATLYCVPAIPAPSPTSTAVGTGDLYSAVSKLQLKVEHQAMLLNSQSLLLMQQMQLLNQQKQQLELQKREHELQKQQIEQQKLQINQQRQQIVQQKQQYKSHFPPEDCKSLLVSGKNPLPGAQIKVTSSIYPYEEAARIYSIQDGKLSGSWAPQTQNRYQWLQFDFGRVRKITAVLTKGRNIAIGTGGHKYPQFVQEYQLHYGNNTLLMRAYQDVKGHIQSFPGNFDQDTIQENVLPSPIYARYLRINPVLWKGYISMRADVRGC</sequence>
<dbReference type="SMART" id="SM00231">
    <property type="entry name" value="FA58C"/>
    <property type="match status" value="1"/>
</dbReference>
<organism evidence="4 5">
    <name type="scientific">Lingula anatina</name>
    <name type="common">Brachiopod</name>
    <name type="synonym">Lingula unguis</name>
    <dbReference type="NCBI Taxonomy" id="7574"/>
    <lineage>
        <taxon>Eukaryota</taxon>
        <taxon>Metazoa</taxon>
        <taxon>Spiralia</taxon>
        <taxon>Lophotrochozoa</taxon>
        <taxon>Brachiopoda</taxon>
        <taxon>Linguliformea</taxon>
        <taxon>Lingulata</taxon>
        <taxon>Lingulida</taxon>
        <taxon>Linguloidea</taxon>
        <taxon>Lingulidae</taxon>
        <taxon>Lingula</taxon>
    </lineage>
</organism>
<dbReference type="GeneID" id="106172319"/>
<evidence type="ECO:0000313" key="5">
    <source>
        <dbReference type="RefSeq" id="XP_013408420.1"/>
    </source>
</evidence>
<keyword evidence="4" id="KW-1185">Reference proteome</keyword>
<dbReference type="SUPFAM" id="SSF49785">
    <property type="entry name" value="Galactose-binding domain-like"/>
    <property type="match status" value="1"/>
</dbReference>
<reference evidence="5" key="1">
    <citation type="submission" date="2025-08" db="UniProtKB">
        <authorList>
            <consortium name="RefSeq"/>
        </authorList>
    </citation>
    <scope>IDENTIFICATION</scope>
    <source>
        <tissue evidence="5">Gonads</tissue>
    </source>
</reference>
<feature type="domain" description="F5/8 type C" evidence="3">
    <location>
        <begin position="123"/>
        <end position="280"/>
    </location>
</feature>
<dbReference type="KEGG" id="lak:106172319"/>
<dbReference type="InterPro" id="IPR008979">
    <property type="entry name" value="Galactose-bd-like_sf"/>
</dbReference>
<gene>
    <name evidence="5" type="primary">LOC106172319</name>
</gene>
<keyword evidence="2" id="KW-0732">Signal</keyword>
<proteinExistence type="predicted"/>
<dbReference type="Gene3D" id="2.60.120.260">
    <property type="entry name" value="Galactose-binding domain-like"/>
    <property type="match status" value="1"/>
</dbReference>
<feature type="chain" id="PRO_5010342619" evidence="2">
    <location>
        <begin position="25"/>
        <end position="280"/>
    </location>
</feature>
<dbReference type="CDD" id="cd00057">
    <property type="entry name" value="FA58C"/>
    <property type="match status" value="1"/>
</dbReference>
<dbReference type="AlphaFoldDB" id="A0A1S3JDC7"/>
<dbReference type="Pfam" id="PF00754">
    <property type="entry name" value="F5_F8_type_C"/>
    <property type="match status" value="1"/>
</dbReference>
<protein>
    <submittedName>
        <fullName evidence="5">Lactadherin</fullName>
    </submittedName>
</protein>
<evidence type="ECO:0000259" key="3">
    <source>
        <dbReference type="PROSITE" id="PS50022"/>
    </source>
</evidence>
<dbReference type="InParanoid" id="A0A1S3JDC7"/>
<feature type="coiled-coil region" evidence="1">
    <location>
        <begin position="62"/>
        <end position="113"/>
    </location>
</feature>
<dbReference type="OrthoDB" id="6094239at2759"/>
<dbReference type="PROSITE" id="PS50022">
    <property type="entry name" value="FA58C_3"/>
    <property type="match status" value="1"/>
</dbReference>
<evidence type="ECO:0000313" key="4">
    <source>
        <dbReference type="Proteomes" id="UP000085678"/>
    </source>
</evidence>
<name>A0A1S3JDC7_LINAN</name>
<accession>A0A1S3JDC7</accession>